<sequence length="162" mass="17273">MRRRLPLITAIALSVVVVGLAIASGWLGVVSLRNKDEADQKAKAIQSARQMGVNLMSLDAATAQRDLDRIVGGTTGDLKNKLGSQSNAFMQQITKAKAKSTVTDVDAALVSIDGDSAEVMVSLTGTVTNDKVQNGTPQGYRYQMDLTRLDGRWLVSGLEVVP</sequence>
<dbReference type="PANTHER" id="PTHR37042">
    <property type="entry name" value="OUTER MEMBRANE PROTEIN RV1973"/>
    <property type="match status" value="1"/>
</dbReference>
<dbReference type="OrthoDB" id="3395172at2"/>
<proteinExistence type="predicted"/>
<dbReference type="SUPFAM" id="SSF54427">
    <property type="entry name" value="NTF2-like"/>
    <property type="match status" value="1"/>
</dbReference>
<dbReference type="PANTHER" id="PTHR37042:SF4">
    <property type="entry name" value="OUTER MEMBRANE PROTEIN RV1973"/>
    <property type="match status" value="1"/>
</dbReference>
<evidence type="ECO:0000256" key="2">
    <source>
        <dbReference type="ARBA" id="ARBA00023136"/>
    </source>
</evidence>
<gene>
    <name evidence="3" type="ORF">SAMN06265355_1153</name>
</gene>
<dbReference type="InterPro" id="IPR032710">
    <property type="entry name" value="NTF2-like_dom_sf"/>
</dbReference>
<evidence type="ECO:0000256" key="1">
    <source>
        <dbReference type="ARBA" id="ARBA00004370"/>
    </source>
</evidence>
<dbReference type="AlphaFoldDB" id="A0A239DKU1"/>
<dbReference type="Proteomes" id="UP000198420">
    <property type="component" value="Unassembled WGS sequence"/>
</dbReference>
<dbReference type="EMBL" id="FZNP01000015">
    <property type="protein sequence ID" value="SNS32254.1"/>
    <property type="molecule type" value="Genomic_DNA"/>
</dbReference>
<keyword evidence="4" id="KW-1185">Reference proteome</keyword>
<name>A0A239DKU1_9ACTN</name>
<evidence type="ECO:0000313" key="4">
    <source>
        <dbReference type="Proteomes" id="UP000198420"/>
    </source>
</evidence>
<reference evidence="4" key="1">
    <citation type="submission" date="2017-06" db="EMBL/GenBank/DDBJ databases">
        <authorList>
            <person name="Varghese N."/>
            <person name="Submissions S."/>
        </authorList>
    </citation>
    <scope>NUCLEOTIDE SEQUENCE [LARGE SCALE GENOMIC DNA]</scope>
    <source>
        <strain evidence="4">DSM 44485</strain>
    </source>
</reference>
<dbReference type="GO" id="GO:0016020">
    <property type="term" value="C:membrane"/>
    <property type="evidence" value="ECO:0007669"/>
    <property type="project" value="UniProtKB-SubCell"/>
</dbReference>
<keyword evidence="2" id="KW-0472">Membrane</keyword>
<dbReference type="RefSeq" id="WP_089315404.1">
    <property type="nucleotide sequence ID" value="NZ_FZNP01000015.1"/>
</dbReference>
<evidence type="ECO:0000313" key="3">
    <source>
        <dbReference type="EMBL" id="SNS32254.1"/>
    </source>
</evidence>
<organism evidence="3 4">
    <name type="scientific">Actinomadura mexicana</name>
    <dbReference type="NCBI Taxonomy" id="134959"/>
    <lineage>
        <taxon>Bacteria</taxon>
        <taxon>Bacillati</taxon>
        <taxon>Actinomycetota</taxon>
        <taxon>Actinomycetes</taxon>
        <taxon>Streptosporangiales</taxon>
        <taxon>Thermomonosporaceae</taxon>
        <taxon>Actinomadura</taxon>
    </lineage>
</organism>
<accession>A0A239DKU1</accession>
<comment type="subcellular location">
    <subcellularLocation>
        <location evidence="1">Membrane</location>
    </subcellularLocation>
</comment>
<protein>
    <submittedName>
        <fullName evidence="3">Mce-associated membrane protein</fullName>
    </submittedName>
</protein>